<dbReference type="Pfam" id="PF01656">
    <property type="entry name" value="CbiA"/>
    <property type="match status" value="1"/>
</dbReference>
<protein>
    <submittedName>
        <fullName evidence="2">ParA family protein</fullName>
    </submittedName>
</protein>
<dbReference type="Gene3D" id="3.40.50.300">
    <property type="entry name" value="P-loop containing nucleotide triphosphate hydrolases"/>
    <property type="match status" value="1"/>
</dbReference>
<dbReference type="Proteomes" id="UP000321317">
    <property type="component" value="Unassembled WGS sequence"/>
</dbReference>
<accession>A0AAX2UI53</accession>
<evidence type="ECO:0000313" key="3">
    <source>
        <dbReference type="EMBL" id="TXK60907.1"/>
    </source>
</evidence>
<dbReference type="EMBL" id="VRMA01000002">
    <property type="protein sequence ID" value="TXK60907.1"/>
    <property type="molecule type" value="Genomic_DNA"/>
</dbReference>
<dbReference type="RefSeq" id="WP_082199060.1">
    <property type="nucleotide sequence ID" value="NZ_CAUWMG010000061.1"/>
</dbReference>
<dbReference type="GeneID" id="52036037"/>
<keyword evidence="5" id="KW-1185">Reference proteome</keyword>
<evidence type="ECO:0000313" key="2">
    <source>
        <dbReference type="EMBL" id="TNB55134.1"/>
    </source>
</evidence>
<reference evidence="3 5" key="2">
    <citation type="submission" date="2019-08" db="EMBL/GenBank/DDBJ databases">
        <title>Rapid identification of Enteric Bacteria from Whole Genome Sequences (WGS) using Average Nucleotide Identity (ANI).</title>
        <authorList>
            <person name="Lane C."/>
        </authorList>
    </citation>
    <scope>NUCLEOTIDE SEQUENCE [LARGE SCALE GENOMIC DNA]</scope>
    <source>
        <strain evidence="3 5">D4984</strain>
    </source>
</reference>
<dbReference type="InterPro" id="IPR050678">
    <property type="entry name" value="DNA_Partitioning_ATPase"/>
</dbReference>
<comment type="caution">
    <text evidence="2">The sequence shown here is derived from an EMBL/GenBank/DDBJ whole genome shotgun (WGS) entry which is preliminary data.</text>
</comment>
<reference evidence="2 4" key="1">
    <citation type="submission" date="2019-05" db="EMBL/GenBank/DDBJ databases">
        <title>Draft genomes of eight strains of Campylobacter helveticus isolated from cats and a dog in New Zealand.</title>
        <authorList>
            <person name="Bojanic K."/>
            <person name="Midwinter A.C."/>
            <person name="Biggs P.J."/>
            <person name="Acke E."/>
            <person name="Cornelius A.J."/>
            <person name="Marshall J.C."/>
        </authorList>
    </citation>
    <scope>NUCLEOTIDE SEQUENCE [LARGE SCALE GENOMIC DNA]</scope>
    <source>
        <strain evidence="2 4">ACP123b</strain>
    </source>
</reference>
<dbReference type="PANTHER" id="PTHR13696">
    <property type="entry name" value="P-LOOP CONTAINING NUCLEOSIDE TRIPHOSPHATE HYDROLASE"/>
    <property type="match status" value="1"/>
</dbReference>
<dbReference type="PIRSF" id="PIRSF009320">
    <property type="entry name" value="Nuc_binding_HP_1000"/>
    <property type="match status" value="1"/>
</dbReference>
<organism evidence="2 4">
    <name type="scientific">Campylobacter helveticus</name>
    <dbReference type="NCBI Taxonomy" id="28898"/>
    <lineage>
        <taxon>Bacteria</taxon>
        <taxon>Pseudomonadati</taxon>
        <taxon>Campylobacterota</taxon>
        <taxon>Epsilonproteobacteria</taxon>
        <taxon>Campylobacterales</taxon>
        <taxon>Campylobacteraceae</taxon>
        <taxon>Campylobacter</taxon>
    </lineage>
</organism>
<dbReference type="PANTHER" id="PTHR13696:SF96">
    <property type="entry name" value="COBQ_COBB_MIND_PARA NUCLEOTIDE BINDING DOMAIN-CONTAINING PROTEIN"/>
    <property type="match status" value="1"/>
</dbReference>
<dbReference type="CDD" id="cd02042">
    <property type="entry name" value="ParAB_family"/>
    <property type="match status" value="1"/>
</dbReference>
<sequence length="207" mass="23638">MIVSVINEKGGSGKTSLAINLACKLNDEGDKVLFLDLDPQRSAEIFVNIRKGEKLQKAFDYERKPNLLNTYDSIIIDTGGRDSKEMHFALKNADIVLIPTYPSQYDLAVLNNMIELFIKEAKKEAKCFIIINRAFTNASLKNRILDFKELVKNKTNQNIFLMDSILYDREAIRKATSEGLGISQTQNNKAKRDFSLFFDELIEKYNN</sequence>
<dbReference type="InterPro" id="IPR002586">
    <property type="entry name" value="CobQ/CobB/MinD/ParA_Nub-bd_dom"/>
</dbReference>
<dbReference type="SUPFAM" id="SSF52540">
    <property type="entry name" value="P-loop containing nucleoside triphosphate hydrolases"/>
    <property type="match status" value="1"/>
</dbReference>
<feature type="domain" description="CobQ/CobB/MinD/ParA nucleotide binding" evidence="1">
    <location>
        <begin position="4"/>
        <end position="179"/>
    </location>
</feature>
<evidence type="ECO:0000313" key="5">
    <source>
        <dbReference type="Proteomes" id="UP000321317"/>
    </source>
</evidence>
<evidence type="ECO:0000313" key="4">
    <source>
        <dbReference type="Proteomes" id="UP000306813"/>
    </source>
</evidence>
<dbReference type="KEGG" id="chv:CHELV3228_0112"/>
<dbReference type="AlphaFoldDB" id="A0AAX2UI53"/>
<evidence type="ECO:0000259" key="1">
    <source>
        <dbReference type="Pfam" id="PF01656"/>
    </source>
</evidence>
<name>A0AAX2UI53_9BACT</name>
<dbReference type="Proteomes" id="UP000306813">
    <property type="component" value="Unassembled WGS sequence"/>
</dbReference>
<gene>
    <name evidence="2" type="ORF">FDW42_09610</name>
    <name evidence="3" type="ORF">FVD16_00545</name>
</gene>
<proteinExistence type="predicted"/>
<dbReference type="EMBL" id="VDBS01000089">
    <property type="protein sequence ID" value="TNB55134.1"/>
    <property type="molecule type" value="Genomic_DNA"/>
</dbReference>
<dbReference type="InterPro" id="IPR027417">
    <property type="entry name" value="P-loop_NTPase"/>
</dbReference>